<evidence type="ECO:0000313" key="1">
    <source>
        <dbReference type="EMBL" id="GAG96932.1"/>
    </source>
</evidence>
<accession>X1CVE1</accession>
<dbReference type="AlphaFoldDB" id="X1CVE1"/>
<dbReference type="EMBL" id="BART01027757">
    <property type="protein sequence ID" value="GAG96932.1"/>
    <property type="molecule type" value="Genomic_DNA"/>
</dbReference>
<organism evidence="1">
    <name type="scientific">marine sediment metagenome</name>
    <dbReference type="NCBI Taxonomy" id="412755"/>
    <lineage>
        <taxon>unclassified sequences</taxon>
        <taxon>metagenomes</taxon>
        <taxon>ecological metagenomes</taxon>
    </lineage>
</organism>
<reference evidence="1" key="1">
    <citation type="journal article" date="2014" name="Front. Microbiol.">
        <title>High frequency of phylogenetically diverse reductive dehalogenase-homologous genes in deep subseafloor sedimentary metagenomes.</title>
        <authorList>
            <person name="Kawai M."/>
            <person name="Futagami T."/>
            <person name="Toyoda A."/>
            <person name="Takaki Y."/>
            <person name="Nishi S."/>
            <person name="Hori S."/>
            <person name="Arai W."/>
            <person name="Tsubouchi T."/>
            <person name="Morono Y."/>
            <person name="Uchiyama I."/>
            <person name="Ito T."/>
            <person name="Fujiyama A."/>
            <person name="Inagaki F."/>
            <person name="Takami H."/>
        </authorList>
    </citation>
    <scope>NUCLEOTIDE SEQUENCE</scope>
    <source>
        <strain evidence="1">Expedition CK06-06</strain>
    </source>
</reference>
<comment type="caution">
    <text evidence="1">The sequence shown here is derived from an EMBL/GenBank/DDBJ whole genome shotgun (WGS) entry which is preliminary data.</text>
</comment>
<proteinExistence type="predicted"/>
<feature type="non-terminal residue" evidence="1">
    <location>
        <position position="275"/>
    </location>
</feature>
<feature type="non-terminal residue" evidence="1">
    <location>
        <position position="1"/>
    </location>
</feature>
<name>X1CVE1_9ZZZZ</name>
<protein>
    <submittedName>
        <fullName evidence="1">Uncharacterized protein</fullName>
    </submittedName>
</protein>
<gene>
    <name evidence="1" type="ORF">S01H4_49125</name>
</gene>
<sequence>LHVWNGTDYEIDINDIPIGSANNFYPQYFDEMGLSMFNFLYPTSATMEDFEFMWNNDTLRIWDAPFDEIYYYENGDFKSVAKNATSGEFYESIVDKSTGIVQSVFMNQGSGILFYEIKSQTLVDWSVNPGDVLYYKNNEEEFREMKATILGTYSYYANMSELFAPIGLSLPSGQPEHQFFSCVYASFDEWDSNIDTWIYDETKILAIANIYWPISPLQFEYGPPLLMPQGTTSPELSDLFDVYSSVFDVITYSPGHVLLRNSTLDRELNLYFDET</sequence>